<name>A0ABY5KRF8_9CELL</name>
<dbReference type="InterPro" id="IPR029068">
    <property type="entry name" value="Glyas_Bleomycin-R_OHBP_Dase"/>
</dbReference>
<sequence>MITLGRAALVTPDLGRAAAFYRDAFGFRTLFEGSFGDYPLLHVGPGGLTDAGLWLRPAASEDPVGRQGGTGPFLVLYLDPAELDGTVERCAALGAPAHHTAQDDDGRYAHVRDPDGNEIILAALVTRPTTGD</sequence>
<dbReference type="InterPro" id="IPR004360">
    <property type="entry name" value="Glyas_Fos-R_dOase_dom"/>
</dbReference>
<gene>
    <name evidence="2" type="ORF">NP048_06480</name>
</gene>
<organism evidence="2 3">
    <name type="scientific">Cellulomonas xiejunii</name>
    <dbReference type="NCBI Taxonomy" id="2968083"/>
    <lineage>
        <taxon>Bacteria</taxon>
        <taxon>Bacillati</taxon>
        <taxon>Actinomycetota</taxon>
        <taxon>Actinomycetes</taxon>
        <taxon>Micrococcales</taxon>
        <taxon>Cellulomonadaceae</taxon>
        <taxon>Cellulomonas</taxon>
    </lineage>
</organism>
<dbReference type="InterPro" id="IPR037523">
    <property type="entry name" value="VOC_core"/>
</dbReference>
<accession>A0ABY5KRF8</accession>
<proteinExistence type="predicted"/>
<dbReference type="Gene3D" id="3.10.180.10">
    <property type="entry name" value="2,3-Dihydroxybiphenyl 1,2-Dioxygenase, domain 1"/>
    <property type="match status" value="1"/>
</dbReference>
<evidence type="ECO:0000313" key="2">
    <source>
        <dbReference type="EMBL" id="UUI73082.1"/>
    </source>
</evidence>
<dbReference type="EMBL" id="CP101987">
    <property type="protein sequence ID" value="UUI73082.1"/>
    <property type="molecule type" value="Genomic_DNA"/>
</dbReference>
<dbReference type="RefSeq" id="WP_227577393.1">
    <property type="nucleotide sequence ID" value="NZ_CP101987.1"/>
</dbReference>
<feature type="domain" description="VOC" evidence="1">
    <location>
        <begin position="3"/>
        <end position="124"/>
    </location>
</feature>
<dbReference type="Proteomes" id="UP001316384">
    <property type="component" value="Chromosome"/>
</dbReference>
<protein>
    <submittedName>
        <fullName evidence="2">VOC family protein</fullName>
    </submittedName>
</protein>
<evidence type="ECO:0000259" key="1">
    <source>
        <dbReference type="PROSITE" id="PS51819"/>
    </source>
</evidence>
<dbReference type="Pfam" id="PF00903">
    <property type="entry name" value="Glyoxalase"/>
    <property type="match status" value="1"/>
</dbReference>
<reference evidence="2 3" key="1">
    <citation type="submission" date="2022-07" db="EMBL/GenBank/DDBJ databases">
        <title>Novel species in genus cellulomonas.</title>
        <authorList>
            <person name="Ye L."/>
        </authorList>
    </citation>
    <scope>NUCLEOTIDE SEQUENCE [LARGE SCALE GENOMIC DNA]</scope>
    <source>
        <strain evidence="3">zg-B89</strain>
    </source>
</reference>
<evidence type="ECO:0000313" key="3">
    <source>
        <dbReference type="Proteomes" id="UP001316384"/>
    </source>
</evidence>
<dbReference type="PROSITE" id="PS51819">
    <property type="entry name" value="VOC"/>
    <property type="match status" value="1"/>
</dbReference>
<dbReference type="SUPFAM" id="SSF54593">
    <property type="entry name" value="Glyoxalase/Bleomycin resistance protein/Dihydroxybiphenyl dioxygenase"/>
    <property type="match status" value="1"/>
</dbReference>
<keyword evidence="3" id="KW-1185">Reference proteome</keyword>